<accession>A0A9Q0DT06</accession>
<dbReference type="Proteomes" id="UP001148018">
    <property type="component" value="Unassembled WGS sequence"/>
</dbReference>
<name>A0A9Q0DT06_9TELE</name>
<proteinExistence type="predicted"/>
<keyword evidence="3" id="KW-1185">Reference proteome</keyword>
<protein>
    <submittedName>
        <fullName evidence="2">Uncharacterized protein</fullName>
    </submittedName>
</protein>
<sequence>MIWTTGLCSVQRAGHQRHLQSLGLTLNEEKSHLAHAKQLIGISLDSPGASHLVPLGLLHLSPFKQSKLSGVRSGSTINHQNLGSQPHAT</sequence>
<comment type="caution">
    <text evidence="2">The sequence shown here is derived from an EMBL/GenBank/DDBJ whole genome shotgun (WGS) entry which is preliminary data.</text>
</comment>
<reference evidence="2" key="1">
    <citation type="submission" date="2022-07" db="EMBL/GenBank/DDBJ databases">
        <title>Chromosome-level genome of Muraenolepis orangiensis.</title>
        <authorList>
            <person name="Kim J."/>
        </authorList>
    </citation>
    <scope>NUCLEOTIDE SEQUENCE</scope>
    <source>
        <strain evidence="2">KU_S4_2022</strain>
        <tissue evidence="2">Muscle</tissue>
    </source>
</reference>
<organism evidence="2 3">
    <name type="scientific">Muraenolepis orangiensis</name>
    <name type="common">Patagonian moray cod</name>
    <dbReference type="NCBI Taxonomy" id="630683"/>
    <lineage>
        <taxon>Eukaryota</taxon>
        <taxon>Metazoa</taxon>
        <taxon>Chordata</taxon>
        <taxon>Craniata</taxon>
        <taxon>Vertebrata</taxon>
        <taxon>Euteleostomi</taxon>
        <taxon>Actinopterygii</taxon>
        <taxon>Neopterygii</taxon>
        <taxon>Teleostei</taxon>
        <taxon>Neoteleostei</taxon>
        <taxon>Acanthomorphata</taxon>
        <taxon>Zeiogadaria</taxon>
        <taxon>Gadariae</taxon>
        <taxon>Gadiformes</taxon>
        <taxon>Muraenolepidoidei</taxon>
        <taxon>Muraenolepididae</taxon>
        <taxon>Muraenolepis</taxon>
    </lineage>
</organism>
<evidence type="ECO:0000256" key="1">
    <source>
        <dbReference type="SAM" id="MobiDB-lite"/>
    </source>
</evidence>
<gene>
    <name evidence="2" type="ORF">NHX12_007226</name>
</gene>
<evidence type="ECO:0000313" key="2">
    <source>
        <dbReference type="EMBL" id="KAJ3592097.1"/>
    </source>
</evidence>
<evidence type="ECO:0000313" key="3">
    <source>
        <dbReference type="Proteomes" id="UP001148018"/>
    </source>
</evidence>
<feature type="region of interest" description="Disordered" evidence="1">
    <location>
        <begin position="69"/>
        <end position="89"/>
    </location>
</feature>
<dbReference type="EMBL" id="JANIIK010000113">
    <property type="protein sequence ID" value="KAJ3592097.1"/>
    <property type="molecule type" value="Genomic_DNA"/>
</dbReference>
<dbReference type="AlphaFoldDB" id="A0A9Q0DT06"/>